<dbReference type="PANTHER" id="PTHR47894">
    <property type="entry name" value="HTH-TYPE TRANSCRIPTIONAL REGULATOR GADX"/>
    <property type="match status" value="1"/>
</dbReference>
<dbReference type="GO" id="GO:0000976">
    <property type="term" value="F:transcription cis-regulatory region binding"/>
    <property type="evidence" value="ECO:0007669"/>
    <property type="project" value="TreeGrafter"/>
</dbReference>
<feature type="domain" description="HTH araC/xylS-type" evidence="4">
    <location>
        <begin position="239"/>
        <end position="337"/>
    </location>
</feature>
<comment type="caution">
    <text evidence="5">The sequence shown here is derived from an EMBL/GenBank/DDBJ whole genome shotgun (WGS) entry which is preliminary data.</text>
</comment>
<keyword evidence="6" id="KW-1185">Reference proteome</keyword>
<keyword evidence="2" id="KW-0238">DNA-binding</keyword>
<dbReference type="EMBL" id="BMLP01000005">
    <property type="protein sequence ID" value="GGO34324.1"/>
    <property type="molecule type" value="Genomic_DNA"/>
</dbReference>
<dbReference type="AlphaFoldDB" id="A0A917YL15"/>
<reference evidence="5 6" key="1">
    <citation type="journal article" date="2014" name="Int. J. Syst. Evol. Microbiol.">
        <title>Complete genome sequence of Corynebacterium casei LMG S-19264T (=DSM 44701T), isolated from a smear-ripened cheese.</title>
        <authorList>
            <consortium name="US DOE Joint Genome Institute (JGI-PGF)"/>
            <person name="Walter F."/>
            <person name="Albersmeier A."/>
            <person name="Kalinowski J."/>
            <person name="Ruckert C."/>
        </authorList>
    </citation>
    <scope>NUCLEOTIDE SEQUENCE [LARGE SCALE GENOMIC DNA]</scope>
    <source>
        <strain evidence="5 6">CGMCC 1.7029</strain>
    </source>
</reference>
<accession>A0A917YL15</accession>
<evidence type="ECO:0000256" key="2">
    <source>
        <dbReference type="ARBA" id="ARBA00023125"/>
    </source>
</evidence>
<keyword evidence="1" id="KW-0805">Transcription regulation</keyword>
<evidence type="ECO:0000256" key="1">
    <source>
        <dbReference type="ARBA" id="ARBA00023015"/>
    </source>
</evidence>
<dbReference type="PROSITE" id="PS01124">
    <property type="entry name" value="HTH_ARAC_FAMILY_2"/>
    <property type="match status" value="1"/>
</dbReference>
<dbReference type="Proteomes" id="UP000598196">
    <property type="component" value="Unassembled WGS sequence"/>
</dbReference>
<dbReference type="GO" id="GO:0003700">
    <property type="term" value="F:DNA-binding transcription factor activity"/>
    <property type="evidence" value="ECO:0007669"/>
    <property type="project" value="InterPro"/>
</dbReference>
<dbReference type="SUPFAM" id="SSF46689">
    <property type="entry name" value="Homeodomain-like"/>
    <property type="match status" value="1"/>
</dbReference>
<dbReference type="GO" id="GO:0005829">
    <property type="term" value="C:cytosol"/>
    <property type="evidence" value="ECO:0007669"/>
    <property type="project" value="TreeGrafter"/>
</dbReference>
<dbReference type="RefSeq" id="WP_146287634.1">
    <property type="nucleotide sequence ID" value="NZ_BMLP01000005.1"/>
</dbReference>
<evidence type="ECO:0000313" key="6">
    <source>
        <dbReference type="Proteomes" id="UP000598196"/>
    </source>
</evidence>
<dbReference type="InterPro" id="IPR032687">
    <property type="entry name" value="AraC-type_N"/>
</dbReference>
<evidence type="ECO:0000313" key="5">
    <source>
        <dbReference type="EMBL" id="GGO34324.1"/>
    </source>
</evidence>
<sequence>MDGQVSRDEVRQRATVIAELPALLAELGVDAAEVFEGTAVTLPTLDAETRIPFGDLAKILDRSVRLSGRPELGLLLGRRFRLEHHGAVGELMRTAPTLGAALRSFVACQPGYSSGAVVYLHSQDGMTAFGNAVCSGEVRPGRTYSDLVVGIGMRMITLLTGGQAAPVEFHMSCGAPADRAPYLRILAAPVRFQEPLTCMYLPAEVLALPLPGSNAARHERLAREIAAVMAERADPGLGTRVRGALRKLLLVGKPTMEAVAGELTLHPRTLRRRLKEDGLVFDTLRDEVRLASALELLELTDLPVGEVAATLSYASPEVFAEAFRRMRGCSPREWRARHARKV</sequence>
<dbReference type="InterPro" id="IPR018060">
    <property type="entry name" value="HTH_AraC"/>
</dbReference>
<dbReference type="PANTHER" id="PTHR47894:SF4">
    <property type="entry name" value="HTH-TYPE TRANSCRIPTIONAL REGULATOR GADX"/>
    <property type="match status" value="1"/>
</dbReference>
<dbReference type="Pfam" id="PF12833">
    <property type="entry name" value="HTH_18"/>
    <property type="match status" value="1"/>
</dbReference>
<dbReference type="SMART" id="SM00342">
    <property type="entry name" value="HTH_ARAC"/>
    <property type="match status" value="1"/>
</dbReference>
<dbReference type="Gene3D" id="1.10.10.60">
    <property type="entry name" value="Homeodomain-like"/>
    <property type="match status" value="1"/>
</dbReference>
<organism evidence="5 6">
    <name type="scientific">Gemmobacter aquaticus</name>
    <dbReference type="NCBI Taxonomy" id="490185"/>
    <lineage>
        <taxon>Bacteria</taxon>
        <taxon>Pseudomonadati</taxon>
        <taxon>Pseudomonadota</taxon>
        <taxon>Alphaproteobacteria</taxon>
        <taxon>Rhodobacterales</taxon>
        <taxon>Paracoccaceae</taxon>
        <taxon>Gemmobacter</taxon>
    </lineage>
</organism>
<evidence type="ECO:0000256" key="3">
    <source>
        <dbReference type="ARBA" id="ARBA00023163"/>
    </source>
</evidence>
<evidence type="ECO:0000259" key="4">
    <source>
        <dbReference type="PROSITE" id="PS01124"/>
    </source>
</evidence>
<name>A0A917YL15_9RHOB</name>
<keyword evidence="3" id="KW-0804">Transcription</keyword>
<dbReference type="Pfam" id="PF12625">
    <property type="entry name" value="Arabinose_bd"/>
    <property type="match status" value="1"/>
</dbReference>
<protein>
    <submittedName>
        <fullName evidence="5">AraC family transcriptional regulator</fullName>
    </submittedName>
</protein>
<gene>
    <name evidence="5" type="ORF">GCM10010991_24940</name>
</gene>
<proteinExistence type="predicted"/>
<dbReference type="OrthoDB" id="9805730at2"/>
<dbReference type="InterPro" id="IPR009057">
    <property type="entry name" value="Homeodomain-like_sf"/>
</dbReference>